<organism evidence="2 3">
    <name type="scientific">Phaeobacter porticola</name>
    <dbReference type="NCBI Taxonomy" id="1844006"/>
    <lineage>
        <taxon>Bacteria</taxon>
        <taxon>Pseudomonadati</taxon>
        <taxon>Pseudomonadota</taxon>
        <taxon>Alphaproteobacteria</taxon>
        <taxon>Rhodobacterales</taxon>
        <taxon>Roseobacteraceae</taxon>
        <taxon>Phaeobacter</taxon>
    </lineage>
</organism>
<accession>A0A1L3I5L0</accession>
<reference evidence="3" key="1">
    <citation type="submission" date="2016-07" db="EMBL/GenBank/DDBJ databases">
        <title>Phaeobacter portensis sp. nov., a tropodithietic acid producing bacterium isolated from a German harbor.</title>
        <authorList>
            <person name="Freese H.M."/>
            <person name="Bunk B."/>
            <person name="Breider S."/>
            <person name="Brinkhoff T."/>
        </authorList>
    </citation>
    <scope>NUCLEOTIDE SEQUENCE [LARGE SCALE GENOMIC DNA]</scope>
    <source>
        <strain evidence="3">P97</strain>
    </source>
</reference>
<dbReference type="KEGG" id="php:PhaeoP97_01914"/>
<evidence type="ECO:0000313" key="3">
    <source>
        <dbReference type="Proteomes" id="UP000183859"/>
    </source>
</evidence>
<name>A0A1L3I5L0_9RHOB</name>
<keyword evidence="3" id="KW-1185">Reference proteome</keyword>
<proteinExistence type="predicted"/>
<feature type="region of interest" description="Disordered" evidence="1">
    <location>
        <begin position="1"/>
        <end position="25"/>
    </location>
</feature>
<protein>
    <submittedName>
        <fullName evidence="2">Uncharacterized protein</fullName>
    </submittedName>
</protein>
<evidence type="ECO:0000313" key="2">
    <source>
        <dbReference type="EMBL" id="APG47322.1"/>
    </source>
</evidence>
<feature type="compositionally biased region" description="Basic and acidic residues" evidence="1">
    <location>
        <begin position="1"/>
        <end position="10"/>
    </location>
</feature>
<gene>
    <name evidence="2" type="ORF">PhaeoP97_01914</name>
</gene>
<dbReference type="EMBL" id="CP016364">
    <property type="protein sequence ID" value="APG47322.1"/>
    <property type="molecule type" value="Genomic_DNA"/>
</dbReference>
<evidence type="ECO:0000256" key="1">
    <source>
        <dbReference type="SAM" id="MobiDB-lite"/>
    </source>
</evidence>
<dbReference type="Proteomes" id="UP000183859">
    <property type="component" value="Chromosome"/>
</dbReference>
<dbReference type="AlphaFoldDB" id="A0A1L3I5L0"/>
<sequence length="39" mass="4649">MMPRVLEQRARQSKGMGAGSDRKPTFLMPYRCDMQNFQW</sequence>